<dbReference type="InterPro" id="IPR050362">
    <property type="entry name" value="Cation-dep_OMT"/>
</dbReference>
<keyword evidence="3" id="KW-0949">S-adenosyl-L-methionine</keyword>
<accession>A0ABY5V0B0</accession>
<evidence type="ECO:0000256" key="2">
    <source>
        <dbReference type="ARBA" id="ARBA00022679"/>
    </source>
</evidence>
<dbReference type="PANTHER" id="PTHR10509">
    <property type="entry name" value="O-METHYLTRANSFERASE-RELATED"/>
    <property type="match status" value="1"/>
</dbReference>
<proteinExistence type="predicted"/>
<dbReference type="InterPro" id="IPR029063">
    <property type="entry name" value="SAM-dependent_MTases_sf"/>
</dbReference>
<dbReference type="Proteomes" id="UP001059295">
    <property type="component" value="Chromosome"/>
</dbReference>
<name>A0ABY5V0B0_9BACT</name>
<organism evidence="4 5">
    <name type="scientific">Alistipes ihumii AP11</name>
    <dbReference type="NCBI Taxonomy" id="1211813"/>
    <lineage>
        <taxon>Bacteria</taxon>
        <taxon>Pseudomonadati</taxon>
        <taxon>Bacteroidota</taxon>
        <taxon>Bacteroidia</taxon>
        <taxon>Bacteroidales</taxon>
        <taxon>Rikenellaceae</taxon>
        <taxon>Alistipes</taxon>
    </lineage>
</organism>
<reference evidence="4" key="1">
    <citation type="journal article" date="2022" name="Cell">
        <title>Design, construction, and in vivo augmentation of a complex gut microbiome.</title>
        <authorList>
            <person name="Cheng A.G."/>
            <person name="Ho P.Y."/>
            <person name="Aranda-Diaz A."/>
            <person name="Jain S."/>
            <person name="Yu F.B."/>
            <person name="Meng X."/>
            <person name="Wang M."/>
            <person name="Iakiviak M."/>
            <person name="Nagashima K."/>
            <person name="Zhao A."/>
            <person name="Murugkar P."/>
            <person name="Patil A."/>
            <person name="Atabakhsh K."/>
            <person name="Weakley A."/>
            <person name="Yan J."/>
            <person name="Brumbaugh A.R."/>
            <person name="Higginbottom S."/>
            <person name="Dimas A."/>
            <person name="Shiver A.L."/>
            <person name="Deutschbauer A."/>
            <person name="Neff N."/>
            <person name="Sonnenburg J.L."/>
            <person name="Huang K.C."/>
            <person name="Fischbach M.A."/>
        </authorList>
    </citation>
    <scope>NUCLEOTIDE SEQUENCE</scope>
    <source>
        <strain evidence="4">AP11</strain>
    </source>
</reference>
<evidence type="ECO:0000256" key="1">
    <source>
        <dbReference type="ARBA" id="ARBA00022603"/>
    </source>
</evidence>
<protein>
    <submittedName>
        <fullName evidence="4">O-methyltransferase</fullName>
    </submittedName>
</protein>
<dbReference type="InterPro" id="IPR002935">
    <property type="entry name" value="SAM_O-MeTrfase"/>
</dbReference>
<evidence type="ECO:0000313" key="4">
    <source>
        <dbReference type="EMBL" id="UWN57656.1"/>
    </source>
</evidence>
<dbReference type="Pfam" id="PF01596">
    <property type="entry name" value="Methyltransf_3"/>
    <property type="match status" value="1"/>
</dbReference>
<dbReference type="GeneID" id="82890556"/>
<keyword evidence="1" id="KW-0489">Methyltransferase</keyword>
<evidence type="ECO:0000313" key="5">
    <source>
        <dbReference type="Proteomes" id="UP001059295"/>
    </source>
</evidence>
<evidence type="ECO:0000256" key="3">
    <source>
        <dbReference type="ARBA" id="ARBA00022691"/>
    </source>
</evidence>
<keyword evidence="5" id="KW-1185">Reference proteome</keyword>
<dbReference type="PANTHER" id="PTHR10509:SF14">
    <property type="entry name" value="CAFFEOYL-COA O-METHYLTRANSFERASE 3-RELATED"/>
    <property type="match status" value="1"/>
</dbReference>
<dbReference type="RefSeq" id="WP_026089498.1">
    <property type="nucleotide sequence ID" value="NZ_CAPH01000005.1"/>
</dbReference>
<dbReference type="PROSITE" id="PS51682">
    <property type="entry name" value="SAM_OMT_I"/>
    <property type="match status" value="1"/>
</dbReference>
<dbReference type="Gene3D" id="3.40.50.150">
    <property type="entry name" value="Vaccinia Virus protein VP39"/>
    <property type="match status" value="1"/>
</dbReference>
<keyword evidence="2" id="KW-0808">Transferase</keyword>
<dbReference type="EMBL" id="CP102294">
    <property type="protein sequence ID" value="UWN57656.1"/>
    <property type="molecule type" value="Genomic_DNA"/>
</dbReference>
<sequence>MNDLERYIEAHITPEDELLRELDRETHLSVVQPRMLSGHMQGRLLEMLVRMLAPKRILEIGTFTGYSAICMARGLPVGGELHTIEVDDELEAIAARYFARSGLGDRIFAHIGSALDLAPALGLFDLIFIDGDKREYPDYYRMAMRTLVRSGSYLLADNILWYGKVTEPAAHNDRHTKAIQEFNDLVAADDRVENVILPIRDGLNLIRVK</sequence>
<dbReference type="SUPFAM" id="SSF53335">
    <property type="entry name" value="S-adenosyl-L-methionine-dependent methyltransferases"/>
    <property type="match status" value="1"/>
</dbReference>
<gene>
    <name evidence="4" type="ORF">NQ491_02440</name>
</gene>